<sequence>MIIEKDGLGGLFGRGLRTKIIANAIQGVMFSVLWRLGQDLLREREKKKAAEDAAAAAAAAPASKKK</sequence>
<accession>A0A0D2JBF0</accession>
<dbReference type="Proteomes" id="UP000054498">
    <property type="component" value="Unassembled WGS sequence"/>
</dbReference>
<dbReference type="RefSeq" id="XP_013896097.1">
    <property type="nucleotide sequence ID" value="XM_014040643.1"/>
</dbReference>
<keyword evidence="2" id="KW-1185">Reference proteome</keyword>
<gene>
    <name evidence="1" type="ORF">MNEG_10883</name>
</gene>
<dbReference type="STRING" id="145388.A0A0D2JBF0"/>
<organism evidence="1 2">
    <name type="scientific">Monoraphidium neglectum</name>
    <dbReference type="NCBI Taxonomy" id="145388"/>
    <lineage>
        <taxon>Eukaryota</taxon>
        <taxon>Viridiplantae</taxon>
        <taxon>Chlorophyta</taxon>
        <taxon>core chlorophytes</taxon>
        <taxon>Chlorophyceae</taxon>
        <taxon>CS clade</taxon>
        <taxon>Sphaeropleales</taxon>
        <taxon>Selenastraceae</taxon>
        <taxon>Monoraphidium</taxon>
    </lineage>
</organism>
<evidence type="ECO:0000313" key="2">
    <source>
        <dbReference type="Proteomes" id="UP000054498"/>
    </source>
</evidence>
<dbReference type="AlphaFoldDB" id="A0A0D2JBF0"/>
<dbReference type="PANTHER" id="PTHR47567">
    <property type="entry name" value="MITOCHONDRIAL SUBSTRATE/SOLUTE CARRIER"/>
    <property type="match status" value="1"/>
</dbReference>
<dbReference type="EMBL" id="KK102719">
    <property type="protein sequence ID" value="KIY97077.1"/>
    <property type="molecule type" value="Genomic_DNA"/>
</dbReference>
<protein>
    <submittedName>
        <fullName evidence="1">Uncharacterized protein</fullName>
    </submittedName>
</protein>
<name>A0A0D2JBF0_9CHLO</name>
<evidence type="ECO:0000313" key="1">
    <source>
        <dbReference type="EMBL" id="KIY97077.1"/>
    </source>
</evidence>
<dbReference type="GeneID" id="25728090"/>
<dbReference type="KEGG" id="mng:MNEG_10883"/>
<dbReference type="PANTHER" id="PTHR47567:SF1">
    <property type="entry name" value="NAD-DEPENDENT EPIMERASE_DEHYDRATASE DOMAIN-CONTAINING PROTEIN"/>
    <property type="match status" value="1"/>
</dbReference>
<reference evidence="1 2" key="1">
    <citation type="journal article" date="2013" name="BMC Genomics">
        <title>Reconstruction of the lipid metabolism for the microalga Monoraphidium neglectum from its genome sequence reveals characteristics suitable for biofuel production.</title>
        <authorList>
            <person name="Bogen C."/>
            <person name="Al-Dilaimi A."/>
            <person name="Albersmeier A."/>
            <person name="Wichmann J."/>
            <person name="Grundmann M."/>
            <person name="Rupp O."/>
            <person name="Lauersen K.J."/>
            <person name="Blifernez-Klassen O."/>
            <person name="Kalinowski J."/>
            <person name="Goesmann A."/>
            <person name="Mussgnug J.H."/>
            <person name="Kruse O."/>
        </authorList>
    </citation>
    <scope>NUCLEOTIDE SEQUENCE [LARGE SCALE GENOMIC DNA]</scope>
    <source>
        <strain evidence="1 2">SAG 48.87</strain>
    </source>
</reference>
<proteinExistence type="predicted"/>